<sequence>MKILLRAVVGIGLIYASAQYFGWTPQSQYLPQLNFDIWHSRLTDTLNQLSTLQTLPSQALNSIPYDAL</sequence>
<dbReference type="RefSeq" id="WP_037575894.1">
    <property type="nucleotide sequence ID" value="NZ_CP133240.1"/>
</dbReference>
<comment type="caution">
    <text evidence="1">The sequence shown here is derived from an EMBL/GenBank/DDBJ whole genome shotgun (WGS) entry which is preliminary data.</text>
</comment>
<proteinExistence type="predicted"/>
<accession>A0AAX0ZEF8</accession>
<dbReference type="EMBL" id="PZAO01000011">
    <property type="protein sequence ID" value="PTG69748.1"/>
    <property type="molecule type" value="Genomic_DNA"/>
</dbReference>
<evidence type="ECO:0000313" key="1">
    <source>
        <dbReference type="EMBL" id="PTG26476.1"/>
    </source>
</evidence>
<gene>
    <name evidence="1" type="ORF">BU638_08850</name>
    <name evidence="2" type="ORF">BU676_06000</name>
</gene>
<keyword evidence="3" id="KW-1185">Reference proteome</keyword>
<evidence type="ECO:0000313" key="2">
    <source>
        <dbReference type="EMBL" id="PTG69748.1"/>
    </source>
</evidence>
<organism evidence="1 4">
    <name type="scientific">Staphylococcus chromogenes</name>
    <name type="common">Staphylococcus hyicus subsp. chromogenes</name>
    <dbReference type="NCBI Taxonomy" id="46126"/>
    <lineage>
        <taxon>Bacteria</taxon>
        <taxon>Bacillati</taxon>
        <taxon>Bacillota</taxon>
        <taxon>Bacilli</taxon>
        <taxon>Bacillales</taxon>
        <taxon>Staphylococcaceae</taxon>
        <taxon>Staphylococcus</taxon>
    </lineage>
</organism>
<dbReference type="AlphaFoldDB" id="A0AAX0ZEF8"/>
<evidence type="ECO:0000313" key="4">
    <source>
        <dbReference type="Proteomes" id="UP000242144"/>
    </source>
</evidence>
<dbReference type="Proteomes" id="UP000242008">
    <property type="component" value="Unassembled WGS sequence"/>
</dbReference>
<reference evidence="1" key="2">
    <citation type="submission" date="2018-03" db="EMBL/GenBank/DDBJ databases">
        <authorList>
            <person name="Naushad S."/>
        </authorList>
    </citation>
    <scope>NUCLEOTIDE SEQUENCE</scope>
    <source>
        <strain evidence="1">SNUC 105</strain>
        <strain evidence="2">SNUC 1363</strain>
    </source>
</reference>
<reference evidence="3 4" key="1">
    <citation type="journal article" date="2016" name="Front. Microbiol.">
        <title>Comprehensive Phylogenetic Analysis of Bovine Non-aureus Staphylococci Species Based on Whole-Genome Sequencing.</title>
        <authorList>
            <person name="Naushad S."/>
            <person name="Barkema H.W."/>
            <person name="Luby C."/>
            <person name="Condas L.A."/>
            <person name="Nobrega D.B."/>
            <person name="Carson D.A."/>
            <person name="De Buck J."/>
        </authorList>
    </citation>
    <scope>NUCLEOTIDE SEQUENCE [LARGE SCALE GENOMIC DNA]</scope>
    <source>
        <strain evidence="1 4">SNUC 105</strain>
        <strain evidence="2 3">SNUC 1363</strain>
    </source>
</reference>
<evidence type="ECO:0000313" key="3">
    <source>
        <dbReference type="Proteomes" id="UP000242008"/>
    </source>
</evidence>
<protein>
    <submittedName>
        <fullName evidence="1">Uncharacterized protein</fullName>
    </submittedName>
</protein>
<dbReference type="EMBL" id="PZCM01000011">
    <property type="protein sequence ID" value="PTG26476.1"/>
    <property type="molecule type" value="Genomic_DNA"/>
</dbReference>
<name>A0AAX0ZEF8_STACR</name>
<dbReference type="Proteomes" id="UP000242144">
    <property type="component" value="Unassembled WGS sequence"/>
</dbReference>